<dbReference type="Proteomes" id="UP000028828">
    <property type="component" value="Unassembled WGS sequence"/>
</dbReference>
<evidence type="ECO:0000313" key="2">
    <source>
        <dbReference type="Proteomes" id="UP000028828"/>
    </source>
</evidence>
<organism evidence="1 2">
    <name type="scientific">Toxoplasma gondii p89</name>
    <dbReference type="NCBI Taxonomy" id="943119"/>
    <lineage>
        <taxon>Eukaryota</taxon>
        <taxon>Sar</taxon>
        <taxon>Alveolata</taxon>
        <taxon>Apicomplexa</taxon>
        <taxon>Conoidasida</taxon>
        <taxon>Coccidia</taxon>
        <taxon>Eucoccidiorida</taxon>
        <taxon>Eimeriorina</taxon>
        <taxon>Sarcocystidae</taxon>
        <taxon>Toxoplasma</taxon>
    </lineage>
</organism>
<gene>
    <name evidence="1" type="ORF">TGP89_360400</name>
</gene>
<dbReference type="EMBL" id="AEYI02002176">
    <property type="protein sequence ID" value="KFG29380.1"/>
    <property type="molecule type" value="Genomic_DNA"/>
</dbReference>
<protein>
    <submittedName>
        <fullName evidence="1">Uncharacterized protein</fullName>
    </submittedName>
</protein>
<evidence type="ECO:0000313" key="1">
    <source>
        <dbReference type="EMBL" id="KFG29380.1"/>
    </source>
</evidence>
<sequence>MAGSKQRHTCRNSLYMTFGFLPRCALPMKPTSTVASEPERIVRLGVISLPERGEIICGVEMAKGRCAGSFVSHGSGQLEPGKQNAATAYTDRYCNGQYQHARKDNLCVSRRVVII</sequence>
<name>A0A086JB62_TOXGO</name>
<proteinExistence type="predicted"/>
<accession>A0A086JB62</accession>
<reference evidence="1 2" key="1">
    <citation type="submission" date="2014-03" db="EMBL/GenBank/DDBJ databases">
        <authorList>
            <person name="Sibley D."/>
            <person name="Venepally P."/>
            <person name="Karamycheva S."/>
            <person name="Hadjithomas M."/>
            <person name="Khan A."/>
            <person name="Brunk B."/>
            <person name="Roos D."/>
            <person name="Caler E."/>
            <person name="Lorenzi H."/>
        </authorList>
    </citation>
    <scope>NUCLEOTIDE SEQUENCE [LARGE SCALE GENOMIC DNA]</scope>
    <source>
        <strain evidence="2">p89</strain>
    </source>
</reference>
<dbReference type="AlphaFoldDB" id="A0A086JB62"/>
<comment type="caution">
    <text evidence="1">The sequence shown here is derived from an EMBL/GenBank/DDBJ whole genome shotgun (WGS) entry which is preliminary data.</text>
</comment>
<dbReference type="VEuPathDB" id="ToxoDB:TGP89_360400"/>